<gene>
    <name evidence="1" type="ORF">ONE63_001058</name>
</gene>
<sequence length="225" mass="25921">MLYMSLTKENLKPKHHHLTHYQRLLSQLGPFGLLSTVRYEAKHRLLTKTCDTCMSRVNLGRTVAIKQQLSFCFRSVSNSPLRHAMVVGPSQLVNLKDSHMFPAYSLTLPDSIFNDTSQFLANWIEYKGTKYKPKQVIVYDTNDEGLFLFAEIQFLIPYEDCPLFICSPLDTVSYYSDVRGYEVARPRTKSLNWFAIEQGKLLDPHPLCIYYLPSGQGVIVLKYLL</sequence>
<keyword evidence="2" id="KW-1185">Reference proteome</keyword>
<reference evidence="1" key="1">
    <citation type="submission" date="2022-12" db="EMBL/GenBank/DDBJ databases">
        <title>Chromosome-level genome assembly of the bean flower thrips Megalurothrips usitatus.</title>
        <authorList>
            <person name="Ma L."/>
            <person name="Liu Q."/>
            <person name="Li H."/>
            <person name="Cai W."/>
        </authorList>
    </citation>
    <scope>NUCLEOTIDE SEQUENCE</scope>
    <source>
        <strain evidence="1">Cailab_2022a</strain>
    </source>
</reference>
<proteinExistence type="predicted"/>
<organism evidence="1 2">
    <name type="scientific">Megalurothrips usitatus</name>
    <name type="common">bean blossom thrips</name>
    <dbReference type="NCBI Taxonomy" id="439358"/>
    <lineage>
        <taxon>Eukaryota</taxon>
        <taxon>Metazoa</taxon>
        <taxon>Ecdysozoa</taxon>
        <taxon>Arthropoda</taxon>
        <taxon>Hexapoda</taxon>
        <taxon>Insecta</taxon>
        <taxon>Pterygota</taxon>
        <taxon>Neoptera</taxon>
        <taxon>Paraneoptera</taxon>
        <taxon>Thysanoptera</taxon>
        <taxon>Terebrantia</taxon>
        <taxon>Thripoidea</taxon>
        <taxon>Thripidae</taxon>
        <taxon>Megalurothrips</taxon>
    </lineage>
</organism>
<dbReference type="EMBL" id="JAPTSV010000010">
    <property type="protein sequence ID" value="KAJ1523167.1"/>
    <property type="molecule type" value="Genomic_DNA"/>
</dbReference>
<dbReference type="Proteomes" id="UP001075354">
    <property type="component" value="Chromosome 10"/>
</dbReference>
<name>A0AAV7XHQ9_9NEOP</name>
<dbReference type="AlphaFoldDB" id="A0AAV7XHQ9"/>
<protein>
    <submittedName>
        <fullName evidence="1">Uncharacterized protein</fullName>
    </submittedName>
</protein>
<comment type="caution">
    <text evidence="1">The sequence shown here is derived from an EMBL/GenBank/DDBJ whole genome shotgun (WGS) entry which is preliminary data.</text>
</comment>
<evidence type="ECO:0000313" key="2">
    <source>
        <dbReference type="Proteomes" id="UP001075354"/>
    </source>
</evidence>
<accession>A0AAV7XHQ9</accession>
<evidence type="ECO:0000313" key="1">
    <source>
        <dbReference type="EMBL" id="KAJ1523167.1"/>
    </source>
</evidence>